<protein>
    <submittedName>
        <fullName evidence="1">Helix-turn-helix domain-containing protein</fullName>
    </submittedName>
</protein>
<dbReference type="Proteomes" id="UP001565200">
    <property type="component" value="Unassembled WGS sequence"/>
</dbReference>
<dbReference type="InterPro" id="IPR010921">
    <property type="entry name" value="Trp_repressor/repl_initiator"/>
</dbReference>
<keyword evidence="2" id="KW-1185">Reference proteome</keyword>
<name>A0ABV4CZ75_9BACT</name>
<dbReference type="EMBL" id="JBCLPP010000085">
    <property type="protein sequence ID" value="MEY8246718.1"/>
    <property type="molecule type" value="Genomic_DNA"/>
</dbReference>
<reference evidence="1 2" key="1">
    <citation type="submission" date="2024-03" db="EMBL/GenBank/DDBJ databases">
        <title>Mouse gut bacterial collection (mGBC) of GemPharmatech.</title>
        <authorList>
            <person name="He Y."/>
            <person name="Dong L."/>
            <person name="Wu D."/>
            <person name="Gao X."/>
            <person name="Lin Z."/>
        </authorList>
    </citation>
    <scope>NUCLEOTIDE SEQUENCE [LARGE SCALE GENOMIC DNA]</scope>
    <source>
        <strain evidence="1 2">54-13</strain>
    </source>
</reference>
<dbReference type="RefSeq" id="WP_032562822.1">
    <property type="nucleotide sequence ID" value="NZ_JBCLPP010000085.1"/>
</dbReference>
<dbReference type="InterPro" id="IPR009057">
    <property type="entry name" value="Homeodomain-like_sf"/>
</dbReference>
<comment type="caution">
    <text evidence="1">The sequence shown here is derived from an EMBL/GenBank/DDBJ whole genome shotgun (WGS) entry which is preliminary data.</text>
</comment>
<evidence type="ECO:0000313" key="1">
    <source>
        <dbReference type="EMBL" id="MEY8246718.1"/>
    </source>
</evidence>
<accession>A0ABV4CZ75</accession>
<dbReference type="Pfam" id="PF13384">
    <property type="entry name" value="HTH_23"/>
    <property type="match status" value="1"/>
</dbReference>
<dbReference type="SUPFAM" id="SSF46689">
    <property type="entry name" value="Homeodomain-like"/>
    <property type="match status" value="1"/>
</dbReference>
<dbReference type="PANTHER" id="PTHR33795:SF1">
    <property type="entry name" value="INSERTION ELEMENT IS150 PROTEIN INSJ"/>
    <property type="match status" value="1"/>
</dbReference>
<dbReference type="Gene3D" id="1.10.10.10">
    <property type="entry name" value="Winged helix-like DNA-binding domain superfamily/Winged helix DNA-binding domain"/>
    <property type="match status" value="1"/>
</dbReference>
<dbReference type="InterPro" id="IPR036388">
    <property type="entry name" value="WH-like_DNA-bd_sf"/>
</dbReference>
<proteinExistence type="predicted"/>
<evidence type="ECO:0000313" key="2">
    <source>
        <dbReference type="Proteomes" id="UP001565200"/>
    </source>
</evidence>
<sequence length="179" mass="20675">MSDKVKRKYVKHDHEERVMAIKKVLEEGWSIRAAARLINANHRQVSFWLSTYEKYGNLRPVRKHGSYSAGFKRKVVSDIVRNSLTLQQAALKYGLPCASAVRTWKERYHKYGDAAYIVKPSSVRKPDMSEKKKDRNKIGNVAELASLRKEVEYLRAENAYLKKLQALVRERNARPTGKG</sequence>
<dbReference type="SUPFAM" id="SSF48295">
    <property type="entry name" value="TrpR-like"/>
    <property type="match status" value="1"/>
</dbReference>
<organism evidence="1 2">
    <name type="scientific">Heminiphilus faecis</name>
    <dbReference type="NCBI Taxonomy" id="2601703"/>
    <lineage>
        <taxon>Bacteria</taxon>
        <taxon>Pseudomonadati</taxon>
        <taxon>Bacteroidota</taxon>
        <taxon>Bacteroidia</taxon>
        <taxon>Bacteroidales</taxon>
        <taxon>Muribaculaceae</taxon>
        <taxon>Heminiphilus</taxon>
    </lineage>
</organism>
<dbReference type="PANTHER" id="PTHR33795">
    <property type="entry name" value="INSERTION ELEMENT IS150 PROTEIN INSJ"/>
    <property type="match status" value="1"/>
</dbReference>
<dbReference type="InterPro" id="IPR052057">
    <property type="entry name" value="IS150/IS1296_orfA-like"/>
</dbReference>
<gene>
    <name evidence="1" type="ORF">AAK873_14035</name>
</gene>